<dbReference type="InterPro" id="IPR039196">
    <property type="entry name" value="Fmc1"/>
</dbReference>
<dbReference type="Proteomes" id="UP001219933">
    <property type="component" value="Chromosome 5"/>
</dbReference>
<keyword evidence="2" id="KW-1185">Reference proteome</keyword>
<accession>A0AAF0F1R9</accession>
<gene>
    <name evidence="1" type="ORF">MCUN1_003692</name>
</gene>
<dbReference type="AlphaFoldDB" id="A0AAF0F1R9"/>
<organism evidence="1 2">
    <name type="scientific">Malassezia cuniculi</name>
    <dbReference type="NCBI Taxonomy" id="948313"/>
    <lineage>
        <taxon>Eukaryota</taxon>
        <taxon>Fungi</taxon>
        <taxon>Dikarya</taxon>
        <taxon>Basidiomycota</taxon>
        <taxon>Ustilaginomycotina</taxon>
        <taxon>Malasseziomycetes</taxon>
        <taxon>Malasseziales</taxon>
        <taxon>Malasseziaceae</taxon>
        <taxon>Malassezia</taxon>
    </lineage>
</organism>
<dbReference type="EMBL" id="CP119881">
    <property type="protein sequence ID" value="WFD36802.1"/>
    <property type="molecule type" value="Genomic_DNA"/>
</dbReference>
<dbReference type="PANTHER" id="PTHR28015">
    <property type="entry name" value="ATP SYNTHASE ASSEMBLY FACTOR FMC1, MITOCHONDRIAL"/>
    <property type="match status" value="1"/>
</dbReference>
<sequence>MTQTQPQSLRKATAALYSLASLRSAPRIAVPELHQRVAHELRSAPNAGTHTPLAAFTNDTDSLAHASLADLELFLRSKRVHAELQERYNPTIGMTRAEHIRATARRVGLDVPKTK</sequence>
<dbReference type="Pfam" id="PF13233">
    <property type="entry name" value="Complex1_LYR_2"/>
    <property type="match status" value="1"/>
</dbReference>
<reference evidence="1" key="1">
    <citation type="submission" date="2023-03" db="EMBL/GenBank/DDBJ databases">
        <title>Mating type loci evolution in Malassezia.</title>
        <authorList>
            <person name="Coelho M.A."/>
        </authorList>
    </citation>
    <scope>NUCLEOTIDE SEQUENCE</scope>
    <source>
        <strain evidence="1">CBS 11721</strain>
    </source>
</reference>
<proteinExistence type="predicted"/>
<evidence type="ECO:0000313" key="2">
    <source>
        <dbReference type="Proteomes" id="UP001219933"/>
    </source>
</evidence>
<protein>
    <submittedName>
        <fullName evidence="1">Uncharacterized protein</fullName>
    </submittedName>
</protein>
<evidence type="ECO:0000313" key="1">
    <source>
        <dbReference type="EMBL" id="WFD36802.1"/>
    </source>
</evidence>
<dbReference type="GO" id="GO:0033615">
    <property type="term" value="P:mitochondrial proton-transporting ATP synthase complex assembly"/>
    <property type="evidence" value="ECO:0007669"/>
    <property type="project" value="InterPro"/>
</dbReference>
<dbReference type="GO" id="GO:0005759">
    <property type="term" value="C:mitochondrial matrix"/>
    <property type="evidence" value="ECO:0007669"/>
    <property type="project" value="TreeGrafter"/>
</dbReference>
<dbReference type="PANTHER" id="PTHR28015:SF1">
    <property type="entry name" value="ATP SYNTHASE ASSEMBLY FACTOR FMC1, MITOCHONDRIAL"/>
    <property type="match status" value="1"/>
</dbReference>
<name>A0AAF0F1R9_9BASI</name>